<evidence type="ECO:0000313" key="4">
    <source>
        <dbReference type="EMBL" id="CAH2103358.1"/>
    </source>
</evidence>
<feature type="compositionally biased region" description="Basic and acidic residues" evidence="2">
    <location>
        <begin position="485"/>
        <end position="499"/>
    </location>
</feature>
<dbReference type="Gene3D" id="3.30.420.10">
    <property type="entry name" value="Ribonuclease H-like superfamily/Ribonuclease H"/>
    <property type="match status" value="1"/>
</dbReference>
<dbReference type="InterPro" id="IPR036397">
    <property type="entry name" value="RNaseH_sf"/>
</dbReference>
<dbReference type="InterPro" id="IPR050863">
    <property type="entry name" value="CenT-Element_Derived"/>
</dbReference>
<protein>
    <recommendedName>
        <fullName evidence="3">DDE-1 domain-containing protein</fullName>
    </recommendedName>
</protein>
<accession>A0AAU9UW33</accession>
<dbReference type="GO" id="GO:0003677">
    <property type="term" value="F:DNA binding"/>
    <property type="evidence" value="ECO:0007669"/>
    <property type="project" value="TreeGrafter"/>
</dbReference>
<comment type="subcellular location">
    <subcellularLocation>
        <location evidence="1">Nucleus</location>
    </subcellularLocation>
</comment>
<dbReference type="AlphaFoldDB" id="A0AAU9UW33"/>
<dbReference type="SUPFAM" id="SSF46689">
    <property type="entry name" value="Homeodomain-like"/>
    <property type="match status" value="1"/>
</dbReference>
<reference evidence="4" key="1">
    <citation type="submission" date="2022-03" db="EMBL/GenBank/DDBJ databases">
        <authorList>
            <person name="Tunstrom K."/>
        </authorList>
    </citation>
    <scope>NUCLEOTIDE SEQUENCE</scope>
</reference>
<evidence type="ECO:0000259" key="3">
    <source>
        <dbReference type="Pfam" id="PF03184"/>
    </source>
</evidence>
<dbReference type="Pfam" id="PF03184">
    <property type="entry name" value="DDE_1"/>
    <property type="match status" value="1"/>
</dbReference>
<evidence type="ECO:0000313" key="5">
    <source>
        <dbReference type="Proteomes" id="UP001153954"/>
    </source>
</evidence>
<keyword evidence="5" id="KW-1185">Reference proteome</keyword>
<evidence type="ECO:0000256" key="2">
    <source>
        <dbReference type="SAM" id="MobiDB-lite"/>
    </source>
</evidence>
<dbReference type="InterPro" id="IPR004875">
    <property type="entry name" value="DDE_SF_endonuclease_dom"/>
</dbReference>
<feature type="region of interest" description="Disordered" evidence="2">
    <location>
        <begin position="482"/>
        <end position="509"/>
    </location>
</feature>
<gene>
    <name evidence="4" type="ORF">EEDITHA_LOCUS17883</name>
</gene>
<organism evidence="4 5">
    <name type="scientific">Euphydryas editha</name>
    <name type="common">Edith's checkerspot</name>
    <dbReference type="NCBI Taxonomy" id="104508"/>
    <lineage>
        <taxon>Eukaryota</taxon>
        <taxon>Metazoa</taxon>
        <taxon>Ecdysozoa</taxon>
        <taxon>Arthropoda</taxon>
        <taxon>Hexapoda</taxon>
        <taxon>Insecta</taxon>
        <taxon>Pterygota</taxon>
        <taxon>Neoptera</taxon>
        <taxon>Endopterygota</taxon>
        <taxon>Lepidoptera</taxon>
        <taxon>Glossata</taxon>
        <taxon>Ditrysia</taxon>
        <taxon>Papilionoidea</taxon>
        <taxon>Nymphalidae</taxon>
        <taxon>Nymphalinae</taxon>
        <taxon>Euphydryas</taxon>
    </lineage>
</organism>
<dbReference type="Gene3D" id="1.10.10.60">
    <property type="entry name" value="Homeodomain-like"/>
    <property type="match status" value="1"/>
</dbReference>
<name>A0AAU9UW33_EUPED</name>
<dbReference type="Proteomes" id="UP001153954">
    <property type="component" value="Unassembled WGS sequence"/>
</dbReference>
<dbReference type="InterPro" id="IPR009057">
    <property type="entry name" value="Homeodomain-like_sf"/>
</dbReference>
<dbReference type="PANTHER" id="PTHR19303:SF74">
    <property type="entry name" value="POGO TRANSPOSABLE ELEMENT WITH KRAB DOMAIN"/>
    <property type="match status" value="1"/>
</dbReference>
<comment type="caution">
    <text evidence="4">The sequence shown here is derived from an EMBL/GenBank/DDBJ whole genome shotgun (WGS) entry which is preliminary data.</text>
</comment>
<proteinExistence type="predicted"/>
<dbReference type="EMBL" id="CAKOGL010000026">
    <property type="protein sequence ID" value="CAH2103358.1"/>
    <property type="molecule type" value="Genomic_DNA"/>
</dbReference>
<sequence length="608" mass="68739">MPRKYIRRADARRYKAYSKEKLEECLLTLQNKTMTQREAEKHFNIPRRTIINYIKARRMNVPIRPPGLPLVFDDEEESQFSGCLKLMGTYGFPVSESDFRYIVKAYLDKTGRTVKRFKNNMPGTEWVASFLSRHPDLSRRFAAKIRRARAAITPDILTEYIEYLRKELENVPAANIWNYDETNVTDDPGNKKVIVKRGSKYPELLRNSSKSSISLMFCGSADGELLPPFVVSKSSCLWTTWTEGGPEGTRYSCSQSGWFDMSIFTEWFQSQLLPKLNKIPGKKVIIGDNLSSHISLDVINQCKENNITFLCLPPNSTHLTQPLDVAFFRPLKVAWRSILSEWKSSASGYKNAILPKGIFPQMLKRLVDAITPNSSNNLKAGFTKCGIYPLDVKPLLDRLPHAIDTEAINDSFIQSLEIKRNAWTQGVEASRGRKKLKIIPGKSVADQMLVSPTTGEIEAVPCSSSNIVGVIEAVPSLSSAVIHSDSSETDDHMSLRDSSEGPFSDVENEDPNILNSENLALLPLVKKGGQYVVFKYEGELFPGVITKMNKKGAVISSMKRSLKNWKWPQPKDELFYTWKDVLGGINPPKKIGRREFYSVPEFDQIWGS</sequence>
<dbReference type="PANTHER" id="PTHR19303">
    <property type="entry name" value="TRANSPOSON"/>
    <property type="match status" value="1"/>
</dbReference>
<feature type="domain" description="DDE-1" evidence="3">
    <location>
        <begin position="212"/>
        <end position="344"/>
    </location>
</feature>
<evidence type="ECO:0000256" key="1">
    <source>
        <dbReference type="ARBA" id="ARBA00004123"/>
    </source>
</evidence>
<dbReference type="GO" id="GO:0005634">
    <property type="term" value="C:nucleus"/>
    <property type="evidence" value="ECO:0007669"/>
    <property type="project" value="UniProtKB-SubCell"/>
</dbReference>